<evidence type="ECO:0000256" key="3">
    <source>
        <dbReference type="ARBA" id="ARBA00023125"/>
    </source>
</evidence>
<sequence>MLSIQQVSVRTGLTKPVIRKWEDRYKTVEPKRLENGRRVYSERDVQILQAVRNLVDEGMSIQQATTYALENVPEPIAQHTSSPISDYCFRLLEEGTNCNVPAIHHILQEAHHKLGILPFLDQVVSPLLLEVGYRWEKAQWDPFQESVCSTVIRDYLVGLRHEIQVPSDAPLILAACLPGEAHDLPLCILLLKARMMGYRGYLISSSPAPGSIEHLVRQFKPAVVLLSAMSLVPFQLCPGSLEEIDEFAHYNPHIRFFVGGIGAKSYLQTHNLQSVAFAEAIEPILEE</sequence>
<evidence type="ECO:0000313" key="7">
    <source>
        <dbReference type="Proteomes" id="UP000030437"/>
    </source>
</evidence>
<dbReference type="SUPFAM" id="SSF46955">
    <property type="entry name" value="Putative DNA-binding domain"/>
    <property type="match status" value="1"/>
</dbReference>
<protein>
    <recommendedName>
        <fullName evidence="5">HTH merR-type domain-containing protein</fullName>
    </recommendedName>
</protein>
<feature type="domain" description="HTH merR-type" evidence="5">
    <location>
        <begin position="1"/>
        <end position="71"/>
    </location>
</feature>
<evidence type="ECO:0000256" key="1">
    <source>
        <dbReference type="ARBA" id="ARBA00022491"/>
    </source>
</evidence>
<dbReference type="GO" id="GO:0031419">
    <property type="term" value="F:cobalamin binding"/>
    <property type="evidence" value="ECO:0007669"/>
    <property type="project" value="InterPro"/>
</dbReference>
<gene>
    <name evidence="6" type="ORF">CD32_21185</name>
</gene>
<dbReference type="InterPro" id="IPR000551">
    <property type="entry name" value="MerR-type_HTH_dom"/>
</dbReference>
<evidence type="ECO:0000259" key="5">
    <source>
        <dbReference type="PROSITE" id="PS50937"/>
    </source>
</evidence>
<dbReference type="AlphaFoldDB" id="A0A0A3IEH4"/>
<keyword evidence="3" id="KW-0238">DNA-binding</keyword>
<dbReference type="EMBL" id="JPVP01000060">
    <property type="protein sequence ID" value="KGR81840.1"/>
    <property type="molecule type" value="Genomic_DNA"/>
</dbReference>
<dbReference type="Gene3D" id="3.40.50.280">
    <property type="entry name" value="Cobalamin-binding domain"/>
    <property type="match status" value="1"/>
</dbReference>
<dbReference type="InterPro" id="IPR036594">
    <property type="entry name" value="Meth_synthase_dom"/>
</dbReference>
<dbReference type="InterPro" id="IPR047057">
    <property type="entry name" value="MerR_fam"/>
</dbReference>
<dbReference type="eggNOG" id="COG0789">
    <property type="taxonomic scope" value="Bacteria"/>
</dbReference>
<keyword evidence="2" id="KW-0805">Transcription regulation</keyword>
<dbReference type="STRING" id="1220589.CD32_21185"/>
<dbReference type="SMART" id="SM00422">
    <property type="entry name" value="HTH_MERR"/>
    <property type="match status" value="1"/>
</dbReference>
<dbReference type="OrthoDB" id="122388at2"/>
<comment type="caution">
    <text evidence="6">The sequence shown here is derived from an EMBL/GenBank/DDBJ whole genome shotgun (WGS) entry which is preliminary data.</text>
</comment>
<proteinExistence type="predicted"/>
<organism evidence="6 7">
    <name type="scientific">Lysinibacillus odysseyi 34hs-1 = NBRC 100172</name>
    <dbReference type="NCBI Taxonomy" id="1220589"/>
    <lineage>
        <taxon>Bacteria</taxon>
        <taxon>Bacillati</taxon>
        <taxon>Bacillota</taxon>
        <taxon>Bacilli</taxon>
        <taxon>Bacillales</taxon>
        <taxon>Bacillaceae</taxon>
        <taxon>Lysinibacillus</taxon>
    </lineage>
</organism>
<dbReference type="PANTHER" id="PTHR30204:SF69">
    <property type="entry name" value="MERR-FAMILY TRANSCRIPTIONAL REGULATOR"/>
    <property type="match status" value="1"/>
</dbReference>
<evidence type="ECO:0000256" key="4">
    <source>
        <dbReference type="ARBA" id="ARBA00023163"/>
    </source>
</evidence>
<dbReference type="eggNOG" id="COG5012">
    <property type="taxonomic scope" value="Bacteria"/>
</dbReference>
<keyword evidence="1" id="KW-0678">Repressor</keyword>
<name>A0A0A3IEH4_9BACI</name>
<dbReference type="PANTHER" id="PTHR30204">
    <property type="entry name" value="REDOX-CYCLING DRUG-SENSING TRANSCRIPTIONAL ACTIVATOR SOXR"/>
    <property type="match status" value="1"/>
</dbReference>
<dbReference type="Gene3D" id="1.10.1240.10">
    <property type="entry name" value="Methionine synthase domain"/>
    <property type="match status" value="1"/>
</dbReference>
<evidence type="ECO:0000313" key="6">
    <source>
        <dbReference type="EMBL" id="KGR81840.1"/>
    </source>
</evidence>
<dbReference type="PROSITE" id="PS50937">
    <property type="entry name" value="HTH_MERR_2"/>
    <property type="match status" value="1"/>
</dbReference>
<accession>A0A0A3IEH4</accession>
<evidence type="ECO:0000256" key="2">
    <source>
        <dbReference type="ARBA" id="ARBA00023015"/>
    </source>
</evidence>
<dbReference type="Pfam" id="PF13411">
    <property type="entry name" value="MerR_1"/>
    <property type="match status" value="1"/>
</dbReference>
<reference evidence="6 7" key="1">
    <citation type="submission" date="2014-02" db="EMBL/GenBank/DDBJ databases">
        <title>Draft genome sequence of Lysinibacillus odysseyi NBRC 100172.</title>
        <authorList>
            <person name="Zhang F."/>
            <person name="Wang G."/>
            <person name="Zhang L."/>
        </authorList>
    </citation>
    <scope>NUCLEOTIDE SEQUENCE [LARGE SCALE GENOMIC DNA]</scope>
    <source>
        <strain evidence="6 7">NBRC 100172</strain>
    </source>
</reference>
<dbReference type="InterPro" id="IPR036724">
    <property type="entry name" value="Cobalamin-bd_sf"/>
</dbReference>
<dbReference type="GO" id="GO:0046872">
    <property type="term" value="F:metal ion binding"/>
    <property type="evidence" value="ECO:0007669"/>
    <property type="project" value="InterPro"/>
</dbReference>
<dbReference type="SUPFAM" id="SSF52242">
    <property type="entry name" value="Cobalamin (vitamin B12)-binding domain"/>
    <property type="match status" value="1"/>
</dbReference>
<keyword evidence="4" id="KW-0804">Transcription</keyword>
<dbReference type="GO" id="GO:0003677">
    <property type="term" value="F:DNA binding"/>
    <property type="evidence" value="ECO:0007669"/>
    <property type="project" value="UniProtKB-KW"/>
</dbReference>
<dbReference type="GO" id="GO:0003700">
    <property type="term" value="F:DNA-binding transcription factor activity"/>
    <property type="evidence" value="ECO:0007669"/>
    <property type="project" value="InterPro"/>
</dbReference>
<dbReference type="Gene3D" id="1.10.1660.10">
    <property type="match status" value="1"/>
</dbReference>
<dbReference type="InterPro" id="IPR009061">
    <property type="entry name" value="DNA-bd_dom_put_sf"/>
</dbReference>
<dbReference type="Proteomes" id="UP000030437">
    <property type="component" value="Unassembled WGS sequence"/>
</dbReference>
<keyword evidence="7" id="KW-1185">Reference proteome</keyword>